<keyword evidence="3" id="KW-1185">Reference proteome</keyword>
<proteinExistence type="predicted"/>
<evidence type="ECO:0000313" key="2">
    <source>
        <dbReference type="EMBL" id="MBN7796064.1"/>
    </source>
</evidence>
<dbReference type="InterPro" id="IPR001155">
    <property type="entry name" value="OxRdtase_FMN_N"/>
</dbReference>
<dbReference type="Pfam" id="PF00724">
    <property type="entry name" value="Oxidored_FMN"/>
    <property type="match status" value="1"/>
</dbReference>
<dbReference type="RefSeq" id="WP_206559512.1">
    <property type="nucleotide sequence ID" value="NZ_JAFKCZ010000004.1"/>
</dbReference>
<dbReference type="Gene3D" id="3.20.20.70">
    <property type="entry name" value="Aldolase class I"/>
    <property type="match status" value="1"/>
</dbReference>
<dbReference type="PANTHER" id="PTHR22893:SF55">
    <property type="entry name" value="OXIDOREDUCTASE-RELATED"/>
    <property type="match status" value="1"/>
</dbReference>
<organism evidence="2 3">
    <name type="scientific">Parahaliea mediterranea</name>
    <dbReference type="NCBI Taxonomy" id="651086"/>
    <lineage>
        <taxon>Bacteria</taxon>
        <taxon>Pseudomonadati</taxon>
        <taxon>Pseudomonadota</taxon>
        <taxon>Gammaproteobacteria</taxon>
        <taxon>Cellvibrionales</taxon>
        <taxon>Halieaceae</taxon>
        <taxon>Parahaliea</taxon>
    </lineage>
</organism>
<dbReference type="GO" id="GO:0010181">
    <property type="term" value="F:FMN binding"/>
    <property type="evidence" value="ECO:0007669"/>
    <property type="project" value="InterPro"/>
</dbReference>
<dbReference type="Proteomes" id="UP000664303">
    <property type="component" value="Unassembled WGS sequence"/>
</dbReference>
<comment type="caution">
    <text evidence="2">The sequence shown here is derived from an EMBL/GenBank/DDBJ whole genome shotgun (WGS) entry which is preliminary data.</text>
</comment>
<evidence type="ECO:0000259" key="1">
    <source>
        <dbReference type="Pfam" id="PF00724"/>
    </source>
</evidence>
<dbReference type="FunFam" id="3.20.20.70:FF:000262">
    <property type="entry name" value="NADH:flavin oxidoreductase"/>
    <property type="match status" value="1"/>
</dbReference>
<gene>
    <name evidence="2" type="ORF">JYP50_05665</name>
</gene>
<dbReference type="GO" id="GO:0016491">
    <property type="term" value="F:oxidoreductase activity"/>
    <property type="evidence" value="ECO:0007669"/>
    <property type="project" value="InterPro"/>
</dbReference>
<dbReference type="GO" id="GO:0005829">
    <property type="term" value="C:cytosol"/>
    <property type="evidence" value="ECO:0007669"/>
    <property type="project" value="TreeGrafter"/>
</dbReference>
<reference evidence="2" key="1">
    <citation type="submission" date="2021-02" db="EMBL/GenBank/DDBJ databases">
        <title>PHA producing bacteria isolated from coastal sediment in Guangdong, Shenzhen.</title>
        <authorList>
            <person name="Zheng W."/>
            <person name="Yu S."/>
            <person name="Huang Y."/>
        </authorList>
    </citation>
    <scope>NUCLEOTIDE SEQUENCE</scope>
    <source>
        <strain evidence="2">TN14-10</strain>
    </source>
</reference>
<dbReference type="EMBL" id="JAFKCZ010000004">
    <property type="protein sequence ID" value="MBN7796064.1"/>
    <property type="molecule type" value="Genomic_DNA"/>
</dbReference>
<dbReference type="CDD" id="cd04747">
    <property type="entry name" value="OYE_like_5_FMN"/>
    <property type="match status" value="1"/>
</dbReference>
<sequence length="371" mass="39917">MSNVSSLFQPFTLGNLELSNRVVMAPMTRSMSPGNVPGDEVVEYYRRRAAGGVGLIITEGTCVGHKAASGYPDVPLIAGEDALAGWKKVVDAVHAEGGKIAPQLWHVGAIRRPGVEPGGDAPGYGPSGMAVPNKVTGHAMTKADIDEVVAAFAQAARDAKAIGFDAVEIHGAHGYLLDQFFWEGTNQRDDEYGGDLAQRSRFAIEIIAAIREAVGPDFPVILRWSQWKQQDYTARLVDTPEALEGFLKPLVDAGVDIFHCSTRRFWEPEFEGSDLNLAGWTRKLTGKPCITVGSVGLNAEFLPEPGSGSADFQAAEPASLDNLLQRLDRKEFDLVAVGRALIANPDWSNQVRDGQLSALKAYDKSCLASLV</sequence>
<dbReference type="SUPFAM" id="SSF51395">
    <property type="entry name" value="FMN-linked oxidoreductases"/>
    <property type="match status" value="1"/>
</dbReference>
<protein>
    <submittedName>
        <fullName evidence="2">NADH:flavin oxidoreductase</fullName>
    </submittedName>
</protein>
<dbReference type="InterPro" id="IPR013785">
    <property type="entry name" value="Aldolase_TIM"/>
</dbReference>
<name>A0A939II02_9GAMM</name>
<dbReference type="InterPro" id="IPR045247">
    <property type="entry name" value="Oye-like"/>
</dbReference>
<accession>A0A939II02</accession>
<evidence type="ECO:0000313" key="3">
    <source>
        <dbReference type="Proteomes" id="UP000664303"/>
    </source>
</evidence>
<dbReference type="PANTHER" id="PTHR22893">
    <property type="entry name" value="NADH OXIDOREDUCTASE-RELATED"/>
    <property type="match status" value="1"/>
</dbReference>
<feature type="domain" description="NADH:flavin oxidoreductase/NADH oxidase N-terminal" evidence="1">
    <location>
        <begin position="6"/>
        <end position="295"/>
    </location>
</feature>
<dbReference type="AlphaFoldDB" id="A0A939II02"/>